<proteinExistence type="predicted"/>
<dbReference type="GO" id="GO:1990604">
    <property type="term" value="C:IRE1-TRAF2-ASK1 complex"/>
    <property type="evidence" value="ECO:0007669"/>
    <property type="project" value="TreeGrafter"/>
</dbReference>
<dbReference type="OrthoDB" id="63989at2759"/>
<evidence type="ECO:0000256" key="2">
    <source>
        <dbReference type="ARBA" id="ARBA00022771"/>
    </source>
</evidence>
<dbReference type="InterPro" id="IPR011009">
    <property type="entry name" value="Kinase-like_dom_sf"/>
</dbReference>
<dbReference type="SMART" id="SM00220">
    <property type="entry name" value="S_TKc"/>
    <property type="match status" value="1"/>
</dbReference>
<dbReference type="GO" id="GO:0005524">
    <property type="term" value="F:ATP binding"/>
    <property type="evidence" value="ECO:0007669"/>
    <property type="project" value="InterPro"/>
</dbReference>
<dbReference type="PANTHER" id="PTHR13954:SF28">
    <property type="match status" value="1"/>
</dbReference>
<evidence type="ECO:0000256" key="1">
    <source>
        <dbReference type="ARBA" id="ARBA00022723"/>
    </source>
</evidence>
<feature type="region of interest" description="Disordered" evidence="5">
    <location>
        <begin position="119"/>
        <end position="150"/>
    </location>
</feature>
<feature type="domain" description="Protein kinase" evidence="6">
    <location>
        <begin position="467"/>
        <end position="724"/>
    </location>
</feature>
<dbReference type="PROSITE" id="PS50103">
    <property type="entry name" value="ZF_C3H1"/>
    <property type="match status" value="1"/>
</dbReference>
<dbReference type="Proteomes" id="UP000230750">
    <property type="component" value="Unassembled WGS sequence"/>
</dbReference>
<keyword evidence="3 4" id="KW-0862">Zinc</keyword>
<comment type="caution">
    <text evidence="8">The sequence shown here is derived from an EMBL/GenBank/DDBJ whole genome shotgun (WGS) entry which is preliminary data.</text>
</comment>
<protein>
    <submittedName>
        <fullName evidence="8">Putative serine/threonine-protein kinase/endoribonuclease IRE1-like isoform X4</fullName>
    </submittedName>
</protein>
<dbReference type="SUPFAM" id="SSF52540">
    <property type="entry name" value="P-loop containing nucleoside triphosphate hydrolases"/>
    <property type="match status" value="1"/>
</dbReference>
<dbReference type="GO" id="GO:0004521">
    <property type="term" value="F:RNA endonuclease activity"/>
    <property type="evidence" value="ECO:0007669"/>
    <property type="project" value="InterPro"/>
</dbReference>
<dbReference type="EMBL" id="MRZV01000871">
    <property type="protein sequence ID" value="PIK43142.1"/>
    <property type="molecule type" value="Genomic_DNA"/>
</dbReference>
<dbReference type="GO" id="GO:0051082">
    <property type="term" value="F:unfolded protein binding"/>
    <property type="evidence" value="ECO:0007669"/>
    <property type="project" value="TreeGrafter"/>
</dbReference>
<accession>A0A2G8K574</accession>
<sequence>MAASREISRQRSASSTKWNLSPYGCLKVDLCDNLDDSDVEKLATVFNLPRGTLDEIKRKPTPSLALLLELEKRCKISKENVDNLIEGLDFISCVYAAKIAEKFKLRYLSGGIATGVQTDHSASHEANPGRSTISLSPQRTKPPPDQSDPTVGITFGIDAFPEKLDKQQPRQPIVCCEQESELPLVVLTVWMDATMAASNVQQRCSQQLEFLKQKIWQSSKYQDHLSELVILIMKLYNGELVEISDDQFQLHLRISSLDDLHELQMDVWNGELARVLQGIFFDVMFVEEESTSLQLKISLDEQSVAALESYIKDTWITNIQGSLFFCDYCMVFFQEEWQHTYHIQTATHKENIAVKDGDRHWEYREPLSSITNGKFKYCPDYLSTGRCETDCQCPYAHSKGELREWQERHAGRLKAIKNIEKQQLRSLEKATEVTVMSKWKHLIEKYDEEKAKKGGCVEKVGKVSYLESVEDKIAQGSSNVLIYIGEYEDEFVAVKEVPKQTLQKEKELHEKMKDIPMCNVLKISCIEENRRHYYVVTPLCVHNLTDLIAKSDSSLLSKPQQIKLCLDILNGLKSLHDLDIVHRDLKPSNVLINEQGEAFLADFGISRNLQGQTTLLTEAFGTPCWLASECFKADGKPAIYKKASDIQVAAFLMYHILTNGHHPFEGDVKGDFFKLQFNIKNGNFKLDHLKDFPEECKSLLTQMLSKDPYKRPKIEDCLQQMKVIKESCITQRPNLTFLSNEDIEMSLPDVEVICEDLFVDLTERKPKAHTWTFQVKSETKQLQGVSLRHSRQGLFYFPVRSTEGDQSYPKEHLVEELTGLSNVSVCFEVDFHVKGDRQCGLFDQLLILDFGEMPFLCQQLLVWIDPNSRNDLYQKDDSWESCHIVKYDTTVSADDFSSRLSEKYPLKEIPISAEQMDCPTQETFSDYFKRMTWEEEKACKKEMERFNGRHKMLTQKKFDHGVHGVLNLDKHLWGKITMTTAFDDSEASELVRKCVRMVWLKFDNDSNIIYEAEIAARHNLDLREFDNFYIKLSEKCVDDQSLQDGWENKVLLQFKIDRMPFCKQLYAIDNFKETQLLFPPADMFPRFPTVSQDAKQIPRDDGICLNHRQEEAKNFICKAKNIVPFRQGPSLLIGPFGTGKTLTLAQTITEIIESDDESKFLVCTHSDRYSTSRC</sequence>
<evidence type="ECO:0000313" key="9">
    <source>
        <dbReference type="Proteomes" id="UP000230750"/>
    </source>
</evidence>
<keyword evidence="8" id="KW-0418">Kinase</keyword>
<dbReference type="GO" id="GO:0008270">
    <property type="term" value="F:zinc ion binding"/>
    <property type="evidence" value="ECO:0007669"/>
    <property type="project" value="UniProtKB-KW"/>
</dbReference>
<dbReference type="SUPFAM" id="SSF90229">
    <property type="entry name" value="CCCH zinc finger"/>
    <property type="match status" value="1"/>
</dbReference>
<reference evidence="8 9" key="1">
    <citation type="journal article" date="2017" name="PLoS Biol.">
        <title>The sea cucumber genome provides insights into morphological evolution and visceral regeneration.</title>
        <authorList>
            <person name="Zhang X."/>
            <person name="Sun L."/>
            <person name="Yuan J."/>
            <person name="Sun Y."/>
            <person name="Gao Y."/>
            <person name="Zhang L."/>
            <person name="Li S."/>
            <person name="Dai H."/>
            <person name="Hamel J.F."/>
            <person name="Liu C."/>
            <person name="Yu Y."/>
            <person name="Liu S."/>
            <person name="Lin W."/>
            <person name="Guo K."/>
            <person name="Jin S."/>
            <person name="Xu P."/>
            <person name="Storey K.B."/>
            <person name="Huan P."/>
            <person name="Zhang T."/>
            <person name="Zhou Y."/>
            <person name="Zhang J."/>
            <person name="Lin C."/>
            <person name="Li X."/>
            <person name="Xing L."/>
            <person name="Huo D."/>
            <person name="Sun M."/>
            <person name="Wang L."/>
            <person name="Mercier A."/>
            <person name="Li F."/>
            <person name="Yang H."/>
            <person name="Xiang J."/>
        </authorList>
    </citation>
    <scope>NUCLEOTIDE SEQUENCE [LARGE SCALE GENOMIC DNA]</scope>
    <source>
        <strain evidence="8">Shaxun</strain>
        <tissue evidence="8">Muscle</tissue>
    </source>
</reference>
<name>A0A2G8K574_STIJA</name>
<dbReference type="Gene3D" id="1.10.533.10">
    <property type="entry name" value="Death Domain, Fas"/>
    <property type="match status" value="1"/>
</dbReference>
<dbReference type="InterPro" id="IPR027417">
    <property type="entry name" value="P-loop_NTPase"/>
</dbReference>
<evidence type="ECO:0000256" key="4">
    <source>
        <dbReference type="PROSITE-ProRule" id="PRU00723"/>
    </source>
</evidence>
<feature type="zinc finger region" description="C3H1-type" evidence="4">
    <location>
        <begin position="372"/>
        <end position="400"/>
    </location>
</feature>
<keyword evidence="1 4" id="KW-0479">Metal-binding</keyword>
<keyword evidence="2 4" id="KW-0863">Zinc-finger</keyword>
<dbReference type="Gene3D" id="3.30.200.20">
    <property type="entry name" value="Phosphorylase Kinase, domain 1"/>
    <property type="match status" value="1"/>
</dbReference>
<dbReference type="GO" id="GO:0004674">
    <property type="term" value="F:protein serine/threonine kinase activity"/>
    <property type="evidence" value="ECO:0007669"/>
    <property type="project" value="InterPro"/>
</dbReference>
<keyword evidence="9" id="KW-1185">Reference proteome</keyword>
<organism evidence="8 9">
    <name type="scientific">Stichopus japonicus</name>
    <name type="common">Sea cucumber</name>
    <dbReference type="NCBI Taxonomy" id="307972"/>
    <lineage>
        <taxon>Eukaryota</taxon>
        <taxon>Metazoa</taxon>
        <taxon>Echinodermata</taxon>
        <taxon>Eleutherozoa</taxon>
        <taxon>Echinozoa</taxon>
        <taxon>Holothuroidea</taxon>
        <taxon>Aspidochirotacea</taxon>
        <taxon>Aspidochirotida</taxon>
        <taxon>Stichopodidae</taxon>
        <taxon>Apostichopus</taxon>
    </lineage>
</organism>
<dbReference type="InterPro" id="IPR011029">
    <property type="entry name" value="DEATH-like_dom_sf"/>
</dbReference>
<dbReference type="PROSITE" id="PS50011">
    <property type="entry name" value="PROTEIN_KINASE_DOM"/>
    <property type="match status" value="1"/>
</dbReference>
<dbReference type="PROSITE" id="PS00108">
    <property type="entry name" value="PROTEIN_KINASE_ST"/>
    <property type="match status" value="1"/>
</dbReference>
<dbReference type="GO" id="GO:0036498">
    <property type="term" value="P:IRE1-mediated unfolded protein response"/>
    <property type="evidence" value="ECO:0007669"/>
    <property type="project" value="TreeGrafter"/>
</dbReference>
<evidence type="ECO:0000256" key="5">
    <source>
        <dbReference type="SAM" id="MobiDB-lite"/>
    </source>
</evidence>
<dbReference type="AlphaFoldDB" id="A0A2G8K574"/>
<dbReference type="InterPro" id="IPR036855">
    <property type="entry name" value="Znf_CCCH_sf"/>
</dbReference>
<dbReference type="InterPro" id="IPR000719">
    <property type="entry name" value="Prot_kinase_dom"/>
</dbReference>
<dbReference type="Gene3D" id="1.10.510.10">
    <property type="entry name" value="Transferase(Phosphotransferase) domain 1"/>
    <property type="match status" value="1"/>
</dbReference>
<evidence type="ECO:0000256" key="3">
    <source>
        <dbReference type="ARBA" id="ARBA00022833"/>
    </source>
</evidence>
<dbReference type="GO" id="GO:0070059">
    <property type="term" value="P:intrinsic apoptotic signaling pathway in response to endoplasmic reticulum stress"/>
    <property type="evidence" value="ECO:0007669"/>
    <property type="project" value="TreeGrafter"/>
</dbReference>
<dbReference type="InterPro" id="IPR008271">
    <property type="entry name" value="Ser/Thr_kinase_AS"/>
</dbReference>
<dbReference type="InterPro" id="IPR000571">
    <property type="entry name" value="Znf_CCCH"/>
</dbReference>
<dbReference type="SUPFAM" id="SSF56112">
    <property type="entry name" value="Protein kinase-like (PK-like)"/>
    <property type="match status" value="1"/>
</dbReference>
<evidence type="ECO:0000259" key="7">
    <source>
        <dbReference type="PROSITE" id="PS50103"/>
    </source>
</evidence>
<evidence type="ECO:0000313" key="8">
    <source>
        <dbReference type="EMBL" id="PIK43142.1"/>
    </source>
</evidence>
<evidence type="ECO:0000259" key="6">
    <source>
        <dbReference type="PROSITE" id="PS50011"/>
    </source>
</evidence>
<dbReference type="Gene3D" id="3.40.50.300">
    <property type="entry name" value="P-loop containing nucleotide triphosphate hydrolases"/>
    <property type="match status" value="1"/>
</dbReference>
<dbReference type="InterPro" id="IPR045133">
    <property type="entry name" value="IRE1/2-like"/>
</dbReference>
<dbReference type="PANTHER" id="PTHR13954">
    <property type="entry name" value="IRE1-RELATED"/>
    <property type="match status" value="1"/>
</dbReference>
<gene>
    <name evidence="8" type="ORF">BSL78_19998</name>
</gene>
<keyword evidence="8" id="KW-0808">Transferase</keyword>
<dbReference type="Pfam" id="PF00069">
    <property type="entry name" value="Pkinase"/>
    <property type="match status" value="1"/>
</dbReference>
<feature type="domain" description="C3H1-type" evidence="7">
    <location>
        <begin position="372"/>
        <end position="400"/>
    </location>
</feature>
<feature type="compositionally biased region" description="Polar residues" evidence="5">
    <location>
        <begin position="129"/>
        <end position="139"/>
    </location>
</feature>